<dbReference type="AlphaFoldDB" id="A0AA39GLK3"/>
<dbReference type="EMBL" id="JAPDFR010000002">
    <property type="protein sequence ID" value="KAK0389602.1"/>
    <property type="molecule type" value="Genomic_DNA"/>
</dbReference>
<evidence type="ECO:0000313" key="1">
    <source>
        <dbReference type="EMBL" id="KAK0389602.1"/>
    </source>
</evidence>
<protein>
    <submittedName>
        <fullName evidence="1">Uncharacterized protein</fullName>
    </submittedName>
</protein>
<proteinExistence type="predicted"/>
<dbReference type="Proteomes" id="UP001175261">
    <property type="component" value="Unassembled WGS sequence"/>
</dbReference>
<comment type="caution">
    <text evidence="1">The sequence shown here is derived from an EMBL/GenBank/DDBJ whole genome shotgun (WGS) entry which is preliminary data.</text>
</comment>
<evidence type="ECO:0000313" key="2">
    <source>
        <dbReference type="Proteomes" id="UP001175261"/>
    </source>
</evidence>
<keyword evidence="2" id="KW-1185">Reference proteome</keyword>
<sequence>MWRRGSAICAFGTRALGRSLTTQSSAAEKARSRPLLFSLEVPKPHSISSNEIFSKLKAWGRIANEDGDNAAVVLASPELARKITDDGFMAEFASVLAGPEHRGEFHVLGAAVDHIAPVVGSYQPFQGLSVIRGQKATLLPHLWESNPPKSREDANTAPALRFGVGESVVTVPGANTAFQNQRDFTMVASRFDLSNPQARVLHRLEKTSQHITVPVYEKNEPSGQGFWAPLLPVTQPRAVTASFGNIVKGVEVDGASVPASTELEEAVEKVFKKIPSLAESGPVGIWALVVPKDVYDQVGPHPSFDTATNSQDMVDIAARHVEELHARGAKIFQILSGGGGWGAKKGLLSLDPQRTHFAPSEEESLMRFMGSMEDSDFAPLGSYIQFCTPLRAMSTAPTDSSVDEAIVFGVHDADMPSRECGKLVIHQGLFGALSNKGIFTSGPSGQESKLSVPNSRVFTLDGEKNNVSWSSNMISDPAFLLVSDLLGEHAVRGVSNAVDTGGESVAGDTLNAADLI</sequence>
<reference evidence="1" key="1">
    <citation type="submission" date="2022-10" db="EMBL/GenBank/DDBJ databases">
        <title>Determination and structural analysis of whole genome sequence of Sarocladium strictum F4-1.</title>
        <authorList>
            <person name="Hu L."/>
            <person name="Jiang Y."/>
        </authorList>
    </citation>
    <scope>NUCLEOTIDE SEQUENCE</scope>
    <source>
        <strain evidence="1">F4-1</strain>
    </source>
</reference>
<organism evidence="1 2">
    <name type="scientific">Sarocladium strictum</name>
    <name type="common">Black bundle disease fungus</name>
    <name type="synonym">Acremonium strictum</name>
    <dbReference type="NCBI Taxonomy" id="5046"/>
    <lineage>
        <taxon>Eukaryota</taxon>
        <taxon>Fungi</taxon>
        <taxon>Dikarya</taxon>
        <taxon>Ascomycota</taxon>
        <taxon>Pezizomycotina</taxon>
        <taxon>Sordariomycetes</taxon>
        <taxon>Hypocreomycetidae</taxon>
        <taxon>Hypocreales</taxon>
        <taxon>Sarocladiaceae</taxon>
        <taxon>Sarocladium</taxon>
    </lineage>
</organism>
<gene>
    <name evidence="1" type="ORF">NLU13_3177</name>
</gene>
<accession>A0AA39GLK3</accession>
<name>A0AA39GLK3_SARSR</name>